<name>A0ABD2BRC8_VESMC</name>
<evidence type="ECO:0000313" key="3">
    <source>
        <dbReference type="EMBL" id="KAL2734838.1"/>
    </source>
</evidence>
<feature type="signal peptide" evidence="1">
    <location>
        <begin position="1"/>
        <end position="24"/>
    </location>
</feature>
<evidence type="ECO:0000259" key="2">
    <source>
        <dbReference type="Pfam" id="PF26644"/>
    </source>
</evidence>
<dbReference type="EMBL" id="JAYRBN010000070">
    <property type="protein sequence ID" value="KAL2734838.1"/>
    <property type="molecule type" value="Genomic_DNA"/>
</dbReference>
<keyword evidence="4" id="KW-1185">Reference proteome</keyword>
<comment type="caution">
    <text evidence="3">The sequence shown here is derived from an EMBL/GenBank/DDBJ whole genome shotgun (WGS) entry which is preliminary data.</text>
</comment>
<dbReference type="Proteomes" id="UP001607303">
    <property type="component" value="Unassembled WGS sequence"/>
</dbReference>
<evidence type="ECO:0000256" key="1">
    <source>
        <dbReference type="SAM" id="SignalP"/>
    </source>
</evidence>
<feature type="domain" description="CCC" evidence="2">
    <location>
        <begin position="76"/>
        <end position="141"/>
    </location>
</feature>
<dbReference type="Pfam" id="PF26644">
    <property type="entry name" value="CCC"/>
    <property type="match status" value="1"/>
</dbReference>
<organism evidence="3 4">
    <name type="scientific">Vespula maculifrons</name>
    <name type="common">Eastern yellow jacket</name>
    <name type="synonym">Wasp</name>
    <dbReference type="NCBI Taxonomy" id="7453"/>
    <lineage>
        <taxon>Eukaryota</taxon>
        <taxon>Metazoa</taxon>
        <taxon>Ecdysozoa</taxon>
        <taxon>Arthropoda</taxon>
        <taxon>Hexapoda</taxon>
        <taxon>Insecta</taxon>
        <taxon>Pterygota</taxon>
        <taxon>Neoptera</taxon>
        <taxon>Endopterygota</taxon>
        <taxon>Hymenoptera</taxon>
        <taxon>Apocrita</taxon>
        <taxon>Aculeata</taxon>
        <taxon>Vespoidea</taxon>
        <taxon>Vespidae</taxon>
        <taxon>Vespinae</taxon>
        <taxon>Vespula</taxon>
    </lineage>
</organism>
<keyword evidence="1" id="KW-0732">Signal</keyword>
<reference evidence="3 4" key="1">
    <citation type="journal article" date="2024" name="Ann. Entomol. Soc. Am.">
        <title>Genomic analyses of the southern and eastern yellowjacket wasps (Hymenoptera: Vespidae) reveal evolutionary signatures of social life.</title>
        <authorList>
            <person name="Catto M.A."/>
            <person name="Caine P.B."/>
            <person name="Orr S.E."/>
            <person name="Hunt B.G."/>
            <person name="Goodisman M.A.D."/>
        </authorList>
    </citation>
    <scope>NUCLEOTIDE SEQUENCE [LARGE SCALE GENOMIC DNA]</scope>
    <source>
        <strain evidence="3">232</strain>
        <tissue evidence="3">Head and thorax</tissue>
    </source>
</reference>
<feature type="chain" id="PRO_5044841301" description="CCC domain-containing protein" evidence="1">
    <location>
        <begin position="25"/>
        <end position="170"/>
    </location>
</feature>
<evidence type="ECO:0000313" key="4">
    <source>
        <dbReference type="Proteomes" id="UP001607303"/>
    </source>
</evidence>
<gene>
    <name evidence="3" type="ORF">V1477_013556</name>
</gene>
<protein>
    <recommendedName>
        <fullName evidence="2">CCC domain-containing protein</fullName>
    </recommendedName>
</protein>
<proteinExistence type="predicted"/>
<dbReference type="AlphaFoldDB" id="A0ABD2BRC8"/>
<accession>A0ABD2BRC8</accession>
<dbReference type="InterPro" id="IPR058250">
    <property type="entry name" value="CCC"/>
</dbReference>
<sequence length="170" mass="19351">MGRHRMFLFVVLFVTFILRNGVLGVSNNPDDSSDVSDDQSSGAKFLYTLKPQDDMRQYYDISSVDNIYRPYPPIDKRKCPLCDSSIYPYCSEKLLHDACCCTNPYIQELPYQCKLADCRFLHANSCREHRLIANCCCSDDYRSLLKTFAETSLSSSVLSNKGRGKLNGNI</sequence>